<proteinExistence type="predicted"/>
<sequence>MNKAWLVGAVLLLTATSAIILPKLADLDSSVQQRNGTVETFTGSRNTVLDNDNLVDVLGVLPLTLSIDSVGWEDHVLSLDLKLSGNDHEPEELYQNMAQAISFAIQETSNVDQLLLRIVVEDKWLGSRRLLLAGDIRRSEWSYALQDELQSAGNFPISDRLKTGFRISETELWKKQFIYP</sequence>
<keyword evidence="2" id="KW-1185">Reference proteome</keyword>
<dbReference type="OrthoDB" id="2678813at2"/>
<comment type="caution">
    <text evidence="1">The sequence shown here is derived from an EMBL/GenBank/DDBJ whole genome shotgun (WGS) entry which is preliminary data.</text>
</comment>
<evidence type="ECO:0000313" key="1">
    <source>
        <dbReference type="EMBL" id="KTD87164.1"/>
    </source>
</evidence>
<name>A0A0W1B0N0_9BACL</name>
<evidence type="ECO:0000313" key="2">
    <source>
        <dbReference type="Proteomes" id="UP000054709"/>
    </source>
</evidence>
<dbReference type="RefSeq" id="WP_060622699.1">
    <property type="nucleotide sequence ID" value="NZ_LCZJ02000018.1"/>
</dbReference>
<reference evidence="1 2" key="1">
    <citation type="journal article" date="2015" name="Int. Biodeterior. Biodegradation">
        <title>Physiological and genetic screening methods for the isolation of methyl tert-butyl ether-degrading bacteria for bioremediation purposes.</title>
        <authorList>
            <person name="Guisado I.M."/>
            <person name="Purswani J."/>
            <person name="Gonzalez Lopez J."/>
            <person name="Pozo C."/>
        </authorList>
    </citation>
    <scope>NUCLEOTIDE SEQUENCE [LARGE SCALE GENOMIC DNA]</scope>
    <source>
        <strain evidence="1 2">SH7</strain>
    </source>
</reference>
<evidence type="ECO:0008006" key="3">
    <source>
        <dbReference type="Google" id="ProtNLM"/>
    </source>
</evidence>
<organism evidence="1 2">
    <name type="scientific">Paenibacillus etheri</name>
    <dbReference type="NCBI Taxonomy" id="1306852"/>
    <lineage>
        <taxon>Bacteria</taxon>
        <taxon>Bacillati</taxon>
        <taxon>Bacillota</taxon>
        <taxon>Bacilli</taxon>
        <taxon>Bacillales</taxon>
        <taxon>Paenibacillaceae</taxon>
        <taxon>Paenibacillus</taxon>
    </lineage>
</organism>
<dbReference type="EMBL" id="LCZJ02000018">
    <property type="protein sequence ID" value="KTD87164.1"/>
    <property type="molecule type" value="Genomic_DNA"/>
</dbReference>
<dbReference type="AlphaFoldDB" id="A0A0W1B0N0"/>
<accession>A0A0W1B0N0</accession>
<protein>
    <recommendedName>
        <fullName evidence="3">DUF4825 domain-containing protein</fullName>
    </recommendedName>
</protein>
<dbReference type="Proteomes" id="UP000054709">
    <property type="component" value="Unassembled WGS sequence"/>
</dbReference>
<gene>
    <name evidence="1" type="ORF">UQ64_10025</name>
</gene>